<keyword evidence="2" id="KW-0808">Transferase</keyword>
<dbReference type="GO" id="GO:0016747">
    <property type="term" value="F:acyltransferase activity, transferring groups other than amino-acyl groups"/>
    <property type="evidence" value="ECO:0007669"/>
    <property type="project" value="InterPro"/>
</dbReference>
<name>A0A2K9END3_9RHOB</name>
<dbReference type="Gene3D" id="3.30.70.100">
    <property type="match status" value="1"/>
</dbReference>
<dbReference type="SUPFAM" id="SSF55729">
    <property type="entry name" value="Acyl-CoA N-acyltransferases (Nat)"/>
    <property type="match status" value="1"/>
</dbReference>
<sequence>MSCACGHHHAPTACDDTGAPIALKRPMIALTGRLICADAAQMMTALAHLPDHTTLSRAEPGNLRFDLTQDEDPLIWQLTELFADADAFAAHQARSRDSAWGQASTEIKRDFTKTEAMPHLRPESTADHAAIHALTVAAFGQTDEADLVDALRRAGDLDLSLVASQGGTVLGHIALSPIDAPFPALGLAPLSVHPAMQHRGIGAALVTAAIAARPDHAIILLGDPAYYARFGFQPADLQSPYAGPYLQATGPGITKGAGITFAPAFASLG</sequence>
<keyword evidence="3" id="KW-1185">Reference proteome</keyword>
<protein>
    <submittedName>
        <fullName evidence="2">GNAT family N-acetyltransferase</fullName>
    </submittedName>
</protein>
<accession>A0A2K9END3</accession>
<evidence type="ECO:0000313" key="3">
    <source>
        <dbReference type="Proteomes" id="UP000233742"/>
    </source>
</evidence>
<dbReference type="Pfam" id="PF03992">
    <property type="entry name" value="ABM"/>
    <property type="match status" value="1"/>
</dbReference>
<gene>
    <name evidence="2" type="ORF">CUV01_01255</name>
</gene>
<proteinExistence type="predicted"/>
<dbReference type="Gene3D" id="3.40.630.30">
    <property type="match status" value="1"/>
</dbReference>
<dbReference type="SUPFAM" id="SSF54909">
    <property type="entry name" value="Dimeric alpha+beta barrel"/>
    <property type="match status" value="1"/>
</dbReference>
<dbReference type="InterPro" id="IPR007138">
    <property type="entry name" value="ABM_dom"/>
</dbReference>
<feature type="domain" description="N-acetyltransferase" evidence="1">
    <location>
        <begin position="118"/>
        <end position="251"/>
    </location>
</feature>
<dbReference type="Proteomes" id="UP000233742">
    <property type="component" value="Chromosome"/>
</dbReference>
<dbReference type="OrthoDB" id="9797178at2"/>
<evidence type="ECO:0000259" key="1">
    <source>
        <dbReference type="PROSITE" id="PS51186"/>
    </source>
</evidence>
<dbReference type="PROSITE" id="PS51186">
    <property type="entry name" value="GNAT"/>
    <property type="match status" value="1"/>
</dbReference>
<reference evidence="2 3" key="1">
    <citation type="submission" date="2017-12" db="EMBL/GenBank/DDBJ databases">
        <authorList>
            <person name="Hurst M.R.H."/>
        </authorList>
    </citation>
    <scope>NUCLEOTIDE SEQUENCE [LARGE SCALE GENOMIC DNA]</scope>
    <source>
        <strain evidence="2 3">BM15</strain>
    </source>
</reference>
<dbReference type="InterPro" id="IPR011008">
    <property type="entry name" value="Dimeric_a/b-barrel"/>
</dbReference>
<dbReference type="KEGG" id="paro:CUV01_01255"/>
<dbReference type="InterPro" id="IPR000182">
    <property type="entry name" value="GNAT_dom"/>
</dbReference>
<organism evidence="2 3">
    <name type="scientific">Paracoccus tegillarcae</name>
    <dbReference type="NCBI Taxonomy" id="1529068"/>
    <lineage>
        <taxon>Bacteria</taxon>
        <taxon>Pseudomonadati</taxon>
        <taxon>Pseudomonadota</taxon>
        <taxon>Alphaproteobacteria</taxon>
        <taxon>Rhodobacterales</taxon>
        <taxon>Paracoccaceae</taxon>
        <taxon>Paracoccus</taxon>
    </lineage>
</organism>
<evidence type="ECO:0000313" key="2">
    <source>
        <dbReference type="EMBL" id="AUH32206.1"/>
    </source>
</evidence>
<dbReference type="CDD" id="cd04301">
    <property type="entry name" value="NAT_SF"/>
    <property type="match status" value="1"/>
</dbReference>
<dbReference type="Pfam" id="PF13508">
    <property type="entry name" value="Acetyltransf_7"/>
    <property type="match status" value="1"/>
</dbReference>
<dbReference type="InterPro" id="IPR016181">
    <property type="entry name" value="Acyl_CoA_acyltransferase"/>
</dbReference>
<dbReference type="AlphaFoldDB" id="A0A2K9END3"/>
<dbReference type="EMBL" id="CP025408">
    <property type="protein sequence ID" value="AUH32206.1"/>
    <property type="molecule type" value="Genomic_DNA"/>
</dbReference>